<dbReference type="SUPFAM" id="SSF54637">
    <property type="entry name" value="Thioesterase/thiol ester dehydrase-isomerase"/>
    <property type="match status" value="1"/>
</dbReference>
<dbReference type="EC" id="4.2.1.60" evidence="1"/>
<dbReference type="AlphaFoldDB" id="A0A3B1AIW4"/>
<proteinExistence type="predicted"/>
<dbReference type="Gene3D" id="3.10.129.10">
    <property type="entry name" value="Hotdog Thioesterase"/>
    <property type="match status" value="1"/>
</dbReference>
<accession>A0A3B1AIW4</accession>
<dbReference type="Pfam" id="PF22817">
    <property type="entry name" value="ApeP-like"/>
    <property type="match status" value="1"/>
</dbReference>
<sequence>MIQREELASLIPHAGLMCLNDVVIEWDKESVLCSTQSHLRIDNPLYKNNKLSALHAIEYCAQAMAVHGGLLAREQGATLPPGYLAAVRNVELSYTSLNEIKQELMIHAKQLMAQGGSLMYEFKMYFIQDKGDTKGEEIKVATGRATVIQMVKAG</sequence>
<dbReference type="InterPro" id="IPR016776">
    <property type="entry name" value="ApeP-like_dehydratase"/>
</dbReference>
<dbReference type="GO" id="GO:0016829">
    <property type="term" value="F:lyase activity"/>
    <property type="evidence" value="ECO:0007669"/>
    <property type="project" value="UniProtKB-KW"/>
</dbReference>
<reference evidence="1" key="1">
    <citation type="submission" date="2018-06" db="EMBL/GenBank/DDBJ databases">
        <authorList>
            <person name="Zhirakovskaya E."/>
        </authorList>
    </citation>
    <scope>NUCLEOTIDE SEQUENCE</scope>
</reference>
<dbReference type="EMBL" id="UOFT01000027">
    <property type="protein sequence ID" value="VAW92616.1"/>
    <property type="molecule type" value="Genomic_DNA"/>
</dbReference>
<protein>
    <submittedName>
        <fullName evidence="1">3-hydroxydecanoyl-[ACP] dehydratase</fullName>
        <ecNumber evidence="1">4.2.1.60</ecNumber>
    </submittedName>
</protein>
<evidence type="ECO:0000313" key="1">
    <source>
        <dbReference type="EMBL" id="VAW92616.1"/>
    </source>
</evidence>
<organism evidence="1">
    <name type="scientific">hydrothermal vent metagenome</name>
    <dbReference type="NCBI Taxonomy" id="652676"/>
    <lineage>
        <taxon>unclassified sequences</taxon>
        <taxon>metagenomes</taxon>
        <taxon>ecological metagenomes</taxon>
    </lineage>
</organism>
<name>A0A3B1AIW4_9ZZZZ</name>
<keyword evidence="1" id="KW-0456">Lyase</keyword>
<gene>
    <name evidence="1" type="ORF">MNBD_GAMMA23-2445</name>
</gene>
<dbReference type="InterPro" id="IPR029069">
    <property type="entry name" value="HotDog_dom_sf"/>
</dbReference>